<protein>
    <submittedName>
        <fullName evidence="1">Uncharacterized protein</fullName>
    </submittedName>
</protein>
<feature type="non-terminal residue" evidence="1">
    <location>
        <position position="1"/>
    </location>
</feature>
<comment type="caution">
    <text evidence="1">The sequence shown here is derived from an EMBL/GenBank/DDBJ whole genome shotgun (WGS) entry which is preliminary data.</text>
</comment>
<evidence type="ECO:0000313" key="1">
    <source>
        <dbReference type="EMBL" id="GAH16558.1"/>
    </source>
</evidence>
<dbReference type="EMBL" id="BART01034327">
    <property type="protein sequence ID" value="GAH16558.1"/>
    <property type="molecule type" value="Genomic_DNA"/>
</dbReference>
<dbReference type="AlphaFoldDB" id="X1F706"/>
<reference evidence="1" key="1">
    <citation type="journal article" date="2014" name="Front. Microbiol.">
        <title>High frequency of phylogenetically diverse reductive dehalogenase-homologous genes in deep subseafloor sedimentary metagenomes.</title>
        <authorList>
            <person name="Kawai M."/>
            <person name="Futagami T."/>
            <person name="Toyoda A."/>
            <person name="Takaki Y."/>
            <person name="Nishi S."/>
            <person name="Hori S."/>
            <person name="Arai W."/>
            <person name="Tsubouchi T."/>
            <person name="Morono Y."/>
            <person name="Uchiyama I."/>
            <person name="Ito T."/>
            <person name="Fujiyama A."/>
            <person name="Inagaki F."/>
            <person name="Takami H."/>
        </authorList>
    </citation>
    <scope>NUCLEOTIDE SEQUENCE</scope>
    <source>
        <strain evidence="1">Expedition CK06-06</strain>
    </source>
</reference>
<organism evidence="1">
    <name type="scientific">marine sediment metagenome</name>
    <dbReference type="NCBI Taxonomy" id="412755"/>
    <lineage>
        <taxon>unclassified sequences</taxon>
        <taxon>metagenomes</taxon>
        <taxon>ecological metagenomes</taxon>
    </lineage>
</organism>
<gene>
    <name evidence="1" type="ORF">S01H4_58702</name>
</gene>
<proteinExistence type="predicted"/>
<accession>X1F706</accession>
<sequence>YEISQANQIEPVENNADDSIDFYSILRYNKTSHAAMLRLL</sequence>
<name>X1F706_9ZZZZ</name>